<dbReference type="AlphaFoldDB" id="A0A0C2XCJ2"/>
<keyword evidence="8" id="KW-1185">Reference proteome</keyword>
<dbReference type="OrthoDB" id="269227at2759"/>
<dbReference type="GO" id="GO:0050660">
    <property type="term" value="F:flavin adenine dinucleotide binding"/>
    <property type="evidence" value="ECO:0007669"/>
    <property type="project" value="InterPro"/>
</dbReference>
<dbReference type="InterPro" id="IPR036188">
    <property type="entry name" value="FAD/NAD-bd_sf"/>
</dbReference>
<dbReference type="PROSITE" id="PS00623">
    <property type="entry name" value="GMC_OXRED_1"/>
    <property type="match status" value="1"/>
</dbReference>
<gene>
    <name evidence="7" type="ORF">M378DRAFT_177558</name>
</gene>
<protein>
    <submittedName>
        <fullName evidence="7">GMC oxidoreductase</fullName>
    </submittedName>
</protein>
<organism evidence="7 8">
    <name type="scientific">Amanita muscaria (strain Koide BX008)</name>
    <dbReference type="NCBI Taxonomy" id="946122"/>
    <lineage>
        <taxon>Eukaryota</taxon>
        <taxon>Fungi</taxon>
        <taxon>Dikarya</taxon>
        <taxon>Basidiomycota</taxon>
        <taxon>Agaricomycotina</taxon>
        <taxon>Agaricomycetes</taxon>
        <taxon>Agaricomycetidae</taxon>
        <taxon>Agaricales</taxon>
        <taxon>Pluteineae</taxon>
        <taxon>Amanitaceae</taxon>
        <taxon>Amanita</taxon>
    </lineage>
</organism>
<feature type="binding site" evidence="3">
    <location>
        <position position="357"/>
    </location>
    <ligand>
        <name>substrate</name>
    </ligand>
</feature>
<accession>A0A0C2XCJ2</accession>
<dbReference type="PANTHER" id="PTHR11552">
    <property type="entry name" value="GLUCOSE-METHANOL-CHOLINE GMC OXIDOREDUCTASE"/>
    <property type="match status" value="1"/>
</dbReference>
<dbReference type="Gene3D" id="3.30.560.10">
    <property type="entry name" value="Glucose Oxidase, domain 3"/>
    <property type="match status" value="1"/>
</dbReference>
<sequence length="660" mass="72329">MSATEVAIYDIIFAGGGTTACITAGRLAAADPSLKILILEDGPETRDKPIHVQPARYLSNLRNPKSESISFHVGRPSNVLGRAPIVPTGRCLGGGSCVNFMMYTRASASDYDDWEKKYKNPGWGSKDLIPLLQKAETFDRSAPYHGSDGPFKISYRQDGINVSDDFLATAAKYDKERTFTDDVNNFFECDAYGRWAQYIDPVTGKRSDAAHSYIYNQVDDNKNLVVMCGRKVVRILFEVSYQSPSRGARAVGVEYVEGRGGQKMIAKASRLVVLSAGSLGSPAILQRSGIGSADLLSKHGIEQLVDLPEVGENYMGNPYALSDEAETMDCLRGDQTTLQTIVQQWDETGKGPLANKCEIPSIFYPFLTLRSGINSGIKMRPHPEELHKFGKEFEAVWKDYYEPAPDKPVVVAGAFAVYSGRESLPASEKFLTAFYFTCYPVSLGFAHTGSGTDPYAPIDFHPGFLDKPVDIAMLRWAYKKLRELVRRMKMYRGEHASGHPKFSQGSAAECKVADGPVDIDVPDIAYSKDDDEAIDQYHKEIVATTFHSMGTCAMKPKEDGGVVDPSLNVCATDSDLSPSADLSICPGNVGANTCNTAIAIGEKAAILIAEELGIKRRLTKNWVAYISHIECSTQQPRFGVIKRARMQREFGALAGNEKST</sequence>
<evidence type="ECO:0000259" key="6">
    <source>
        <dbReference type="PROSITE" id="PS00624"/>
    </source>
</evidence>
<evidence type="ECO:0000313" key="8">
    <source>
        <dbReference type="Proteomes" id="UP000054549"/>
    </source>
</evidence>
<evidence type="ECO:0000256" key="3">
    <source>
        <dbReference type="PIRSR" id="PIRSR000137-2"/>
    </source>
</evidence>
<dbReference type="InterPro" id="IPR000172">
    <property type="entry name" value="GMC_OxRdtase_N"/>
</dbReference>
<dbReference type="InterPro" id="IPR012132">
    <property type="entry name" value="GMC_OxRdtase"/>
</dbReference>
<dbReference type="InterPro" id="IPR007867">
    <property type="entry name" value="GMC_OxRtase_C"/>
</dbReference>
<evidence type="ECO:0000256" key="4">
    <source>
        <dbReference type="RuleBase" id="RU003968"/>
    </source>
</evidence>
<dbReference type="PANTHER" id="PTHR11552:SF78">
    <property type="entry name" value="GLUCOSE-METHANOL-CHOLINE OXIDOREDUCTASE N-TERMINAL DOMAIN-CONTAINING PROTEIN"/>
    <property type="match status" value="1"/>
</dbReference>
<dbReference type="GO" id="GO:0016614">
    <property type="term" value="F:oxidoreductase activity, acting on CH-OH group of donors"/>
    <property type="evidence" value="ECO:0007669"/>
    <property type="project" value="InterPro"/>
</dbReference>
<proteinExistence type="inferred from homology"/>
<comment type="cofactor">
    <cofactor evidence="1 3">
        <name>FAD</name>
        <dbReference type="ChEBI" id="CHEBI:57692"/>
    </cofactor>
</comment>
<dbReference type="Pfam" id="PF00732">
    <property type="entry name" value="GMC_oxred_N"/>
    <property type="match status" value="1"/>
</dbReference>
<dbReference type="HOGENOM" id="CLU_002865_5_1_1"/>
<dbReference type="Gene3D" id="3.50.50.60">
    <property type="entry name" value="FAD/NAD(P)-binding domain"/>
    <property type="match status" value="1"/>
</dbReference>
<dbReference type="EMBL" id="KN818233">
    <property type="protein sequence ID" value="KIL67111.1"/>
    <property type="molecule type" value="Genomic_DNA"/>
</dbReference>
<dbReference type="Pfam" id="PF05199">
    <property type="entry name" value="GMC_oxred_C"/>
    <property type="match status" value="1"/>
</dbReference>
<dbReference type="PROSITE" id="PS00624">
    <property type="entry name" value="GMC_OXRED_2"/>
    <property type="match status" value="1"/>
</dbReference>
<dbReference type="STRING" id="946122.A0A0C2XCJ2"/>
<reference evidence="7 8" key="1">
    <citation type="submission" date="2014-04" db="EMBL/GenBank/DDBJ databases">
        <title>Evolutionary Origins and Diversification of the Mycorrhizal Mutualists.</title>
        <authorList>
            <consortium name="DOE Joint Genome Institute"/>
            <consortium name="Mycorrhizal Genomics Consortium"/>
            <person name="Kohler A."/>
            <person name="Kuo A."/>
            <person name="Nagy L.G."/>
            <person name="Floudas D."/>
            <person name="Copeland A."/>
            <person name="Barry K.W."/>
            <person name="Cichocki N."/>
            <person name="Veneault-Fourrey C."/>
            <person name="LaButti K."/>
            <person name="Lindquist E.A."/>
            <person name="Lipzen A."/>
            <person name="Lundell T."/>
            <person name="Morin E."/>
            <person name="Murat C."/>
            <person name="Riley R."/>
            <person name="Ohm R."/>
            <person name="Sun H."/>
            <person name="Tunlid A."/>
            <person name="Henrissat B."/>
            <person name="Grigoriev I.V."/>
            <person name="Hibbett D.S."/>
            <person name="Martin F."/>
        </authorList>
    </citation>
    <scope>NUCLEOTIDE SEQUENCE [LARGE SCALE GENOMIC DNA]</scope>
    <source>
        <strain evidence="7 8">Koide BX008</strain>
    </source>
</reference>
<dbReference type="SUPFAM" id="SSF54373">
    <property type="entry name" value="FAD-linked reductases, C-terminal domain"/>
    <property type="match status" value="1"/>
</dbReference>
<dbReference type="SUPFAM" id="SSF51905">
    <property type="entry name" value="FAD/NAD(P)-binding domain"/>
    <property type="match status" value="1"/>
</dbReference>
<evidence type="ECO:0000256" key="2">
    <source>
        <dbReference type="ARBA" id="ARBA00010790"/>
    </source>
</evidence>
<evidence type="ECO:0000259" key="5">
    <source>
        <dbReference type="PROSITE" id="PS00623"/>
    </source>
</evidence>
<comment type="similarity">
    <text evidence="2 4">Belongs to the GMC oxidoreductase family.</text>
</comment>
<keyword evidence="3 4" id="KW-0274">FAD</keyword>
<feature type="binding site" evidence="3">
    <location>
        <begin position="18"/>
        <end position="19"/>
    </location>
    <ligand>
        <name>FAD</name>
        <dbReference type="ChEBI" id="CHEBI:57692"/>
    </ligand>
</feature>
<feature type="binding site" evidence="3">
    <location>
        <position position="232"/>
    </location>
    <ligand>
        <name>FAD</name>
        <dbReference type="ChEBI" id="CHEBI:57692"/>
    </ligand>
</feature>
<name>A0A0C2XCJ2_AMAMK</name>
<feature type="domain" description="Glucose-methanol-choline oxidoreductase N-terminal" evidence="6">
    <location>
        <begin position="277"/>
        <end position="291"/>
    </location>
</feature>
<keyword evidence="4" id="KW-0285">Flavoprotein</keyword>
<dbReference type="InParanoid" id="A0A0C2XCJ2"/>
<dbReference type="PIRSF" id="PIRSF000137">
    <property type="entry name" value="Alcohol_oxidase"/>
    <property type="match status" value="1"/>
</dbReference>
<evidence type="ECO:0000313" key="7">
    <source>
        <dbReference type="EMBL" id="KIL67111.1"/>
    </source>
</evidence>
<evidence type="ECO:0000256" key="1">
    <source>
        <dbReference type="ARBA" id="ARBA00001974"/>
    </source>
</evidence>
<feature type="domain" description="Glucose-methanol-choline oxidoreductase N-terminal" evidence="5">
    <location>
        <begin position="89"/>
        <end position="112"/>
    </location>
</feature>
<dbReference type="Proteomes" id="UP000054549">
    <property type="component" value="Unassembled WGS sequence"/>
</dbReference>